<dbReference type="InterPro" id="IPR047263">
    <property type="entry name" value="HNL-like_cupin"/>
</dbReference>
<keyword evidence="3" id="KW-1185">Reference proteome</keyword>
<dbReference type="CDD" id="cd02233">
    <property type="entry name" value="cupin_HNL-like"/>
    <property type="match status" value="1"/>
</dbReference>
<dbReference type="InterPro" id="IPR014710">
    <property type="entry name" value="RmlC-like_jellyroll"/>
</dbReference>
<dbReference type="InterPro" id="IPR011051">
    <property type="entry name" value="RmlC_Cupin_sf"/>
</dbReference>
<proteinExistence type="predicted"/>
<dbReference type="SUPFAM" id="SSF51182">
    <property type="entry name" value="RmlC-like cupins"/>
    <property type="match status" value="1"/>
</dbReference>
<accession>A0ABY7TQ72</accession>
<evidence type="ECO:0000313" key="3">
    <source>
        <dbReference type="Proteomes" id="UP001220395"/>
    </source>
</evidence>
<evidence type="ECO:0000313" key="2">
    <source>
        <dbReference type="EMBL" id="WCT75379.1"/>
    </source>
</evidence>
<dbReference type="InterPro" id="IPR013096">
    <property type="entry name" value="Cupin_2"/>
</dbReference>
<dbReference type="Proteomes" id="UP001220395">
    <property type="component" value="Chromosome"/>
</dbReference>
<gene>
    <name evidence="2" type="ORF">PQ455_03205</name>
</gene>
<sequence length="152" mass="15622">MAAVTVATKTFAPAEAAVPPLTIVKPGTDPAAGPADRFTAAVEVTAPFKASGDARLSGATVTFQPGARSNWHSHPLGQLLIVTEGEGFVQVEGEAARRIGAGDTVWTAPGVKHWHGATPTSAMRHVAVAEAKDGTSVAWAEPVTDAQYRAAK</sequence>
<evidence type="ECO:0000259" key="1">
    <source>
        <dbReference type="Pfam" id="PF07883"/>
    </source>
</evidence>
<name>A0ABY7TQ72_9SPHN</name>
<organism evidence="2 3">
    <name type="scientific">Sphingomonas naphthae</name>
    <dbReference type="NCBI Taxonomy" id="1813468"/>
    <lineage>
        <taxon>Bacteria</taxon>
        <taxon>Pseudomonadati</taxon>
        <taxon>Pseudomonadota</taxon>
        <taxon>Alphaproteobacteria</taxon>
        <taxon>Sphingomonadales</taxon>
        <taxon>Sphingomonadaceae</taxon>
        <taxon>Sphingomonas</taxon>
    </lineage>
</organism>
<reference evidence="2 3" key="1">
    <citation type="submission" date="2023-02" db="EMBL/GenBank/DDBJ databases">
        <title>Genome sequence of Sphingomonas naphthae.</title>
        <authorList>
            <person name="Kim S."/>
            <person name="Heo J."/>
            <person name="Kwon S.-W."/>
        </authorList>
    </citation>
    <scope>NUCLEOTIDE SEQUENCE [LARGE SCALE GENOMIC DNA]</scope>
    <source>
        <strain evidence="2 3">KACC 18716</strain>
    </source>
</reference>
<protein>
    <submittedName>
        <fullName evidence="2">Cupin domain-containing protein</fullName>
    </submittedName>
</protein>
<dbReference type="Gene3D" id="2.60.120.10">
    <property type="entry name" value="Jelly Rolls"/>
    <property type="match status" value="1"/>
</dbReference>
<dbReference type="Pfam" id="PF07883">
    <property type="entry name" value="Cupin_2"/>
    <property type="match status" value="1"/>
</dbReference>
<feature type="domain" description="Cupin type-2" evidence="1">
    <location>
        <begin position="60"/>
        <end position="126"/>
    </location>
</feature>
<dbReference type="PANTHER" id="PTHR43698">
    <property type="entry name" value="RIBD C-TERMINAL DOMAIN CONTAINING PROTEIN"/>
    <property type="match status" value="1"/>
</dbReference>
<dbReference type="EMBL" id="CP117411">
    <property type="protein sequence ID" value="WCT75379.1"/>
    <property type="molecule type" value="Genomic_DNA"/>
</dbReference>
<dbReference type="PANTHER" id="PTHR43698:SF1">
    <property type="entry name" value="BLL4564 PROTEIN"/>
    <property type="match status" value="1"/>
</dbReference>